<gene>
    <name evidence="2" type="ORF">EJ08DRAFT_219148</name>
</gene>
<comment type="caution">
    <text evidence="2">The sequence shown here is derived from an EMBL/GenBank/DDBJ whole genome shotgun (WGS) entry which is preliminary data.</text>
</comment>
<evidence type="ECO:0000256" key="1">
    <source>
        <dbReference type="SAM" id="Phobius"/>
    </source>
</evidence>
<protein>
    <submittedName>
        <fullName evidence="2">Uncharacterized protein</fullName>
    </submittedName>
</protein>
<organism evidence="2 3">
    <name type="scientific">Tothia fuscella</name>
    <dbReference type="NCBI Taxonomy" id="1048955"/>
    <lineage>
        <taxon>Eukaryota</taxon>
        <taxon>Fungi</taxon>
        <taxon>Dikarya</taxon>
        <taxon>Ascomycota</taxon>
        <taxon>Pezizomycotina</taxon>
        <taxon>Dothideomycetes</taxon>
        <taxon>Pleosporomycetidae</taxon>
        <taxon>Venturiales</taxon>
        <taxon>Cylindrosympodiaceae</taxon>
        <taxon>Tothia</taxon>
    </lineage>
</organism>
<evidence type="ECO:0000313" key="2">
    <source>
        <dbReference type="EMBL" id="KAF2430727.1"/>
    </source>
</evidence>
<dbReference type="EMBL" id="MU007037">
    <property type="protein sequence ID" value="KAF2430727.1"/>
    <property type="molecule type" value="Genomic_DNA"/>
</dbReference>
<dbReference type="AlphaFoldDB" id="A0A9P4NSA4"/>
<evidence type="ECO:0000313" key="3">
    <source>
        <dbReference type="Proteomes" id="UP000800235"/>
    </source>
</evidence>
<name>A0A9P4NSA4_9PEZI</name>
<reference evidence="2" key="1">
    <citation type="journal article" date="2020" name="Stud. Mycol.">
        <title>101 Dothideomycetes genomes: a test case for predicting lifestyles and emergence of pathogens.</title>
        <authorList>
            <person name="Haridas S."/>
            <person name="Albert R."/>
            <person name="Binder M."/>
            <person name="Bloem J."/>
            <person name="Labutti K."/>
            <person name="Salamov A."/>
            <person name="Andreopoulos B."/>
            <person name="Baker S."/>
            <person name="Barry K."/>
            <person name="Bills G."/>
            <person name="Bluhm B."/>
            <person name="Cannon C."/>
            <person name="Castanera R."/>
            <person name="Culley D."/>
            <person name="Daum C."/>
            <person name="Ezra D."/>
            <person name="Gonzalez J."/>
            <person name="Henrissat B."/>
            <person name="Kuo A."/>
            <person name="Liang C."/>
            <person name="Lipzen A."/>
            <person name="Lutzoni F."/>
            <person name="Magnuson J."/>
            <person name="Mondo S."/>
            <person name="Nolan M."/>
            <person name="Ohm R."/>
            <person name="Pangilinan J."/>
            <person name="Park H.-J."/>
            <person name="Ramirez L."/>
            <person name="Alfaro M."/>
            <person name="Sun H."/>
            <person name="Tritt A."/>
            <person name="Yoshinaga Y."/>
            <person name="Zwiers L.-H."/>
            <person name="Turgeon B."/>
            <person name="Goodwin S."/>
            <person name="Spatafora J."/>
            <person name="Crous P."/>
            <person name="Grigoriev I."/>
        </authorList>
    </citation>
    <scope>NUCLEOTIDE SEQUENCE</scope>
    <source>
        <strain evidence="2">CBS 130266</strain>
    </source>
</reference>
<dbReference type="Proteomes" id="UP000800235">
    <property type="component" value="Unassembled WGS sequence"/>
</dbReference>
<keyword evidence="3" id="KW-1185">Reference proteome</keyword>
<accession>A0A9P4NSA4</accession>
<feature type="transmembrane region" description="Helical" evidence="1">
    <location>
        <begin position="45"/>
        <end position="64"/>
    </location>
</feature>
<sequence>MPIGIVLDQCHTLNSKLHFVKRCSWKLSLSASRHLLLPSSTYAKLLALLVCLLVFYTTGKIYLLTVSVPEMWRRNAFRGRHFRSYCLS</sequence>
<keyword evidence="1" id="KW-1133">Transmembrane helix</keyword>
<proteinExistence type="predicted"/>
<keyword evidence="1" id="KW-0812">Transmembrane</keyword>
<keyword evidence="1" id="KW-0472">Membrane</keyword>